<accession>A0AAV8W8B4</accession>
<name>A0AAV8W8B4_9CUCU</name>
<dbReference type="InterPro" id="IPR045749">
    <property type="entry name" value="DUF6090"/>
</dbReference>
<dbReference type="EMBL" id="JANEYG010000006">
    <property type="protein sequence ID" value="KAJ8922892.1"/>
    <property type="molecule type" value="Genomic_DNA"/>
</dbReference>
<reference evidence="2 3" key="1">
    <citation type="journal article" date="2023" name="Insect Mol. Biol.">
        <title>Genome sequencing provides insights into the evolution of gene families encoding plant cell wall-degrading enzymes in longhorned beetles.</title>
        <authorList>
            <person name="Shin N.R."/>
            <person name="Okamura Y."/>
            <person name="Kirsch R."/>
            <person name="Pauchet Y."/>
        </authorList>
    </citation>
    <scope>NUCLEOTIDE SEQUENCE [LARGE SCALE GENOMIC DNA]</scope>
    <source>
        <strain evidence="2">EAD_L_NR</strain>
    </source>
</reference>
<sequence length="157" mass="18240">MDNSHRDIQVWLKEYIEYITNSVSRNANYLETLTVVIEELKKLRTDIQRDITENEEQLKSSKEKLSNINRSKEKLLNMRDEVQICKLLTNTTFTYKASSIGGYTVGANSKKREFFEMNVKEFSKDEIINNLYNCLAEVSSTTKGSDTNKRLNNLEPV</sequence>
<evidence type="ECO:0000313" key="2">
    <source>
        <dbReference type="EMBL" id="KAJ8922892.1"/>
    </source>
</evidence>
<proteinExistence type="predicted"/>
<comment type="caution">
    <text evidence="2">The sequence shown here is derived from an EMBL/GenBank/DDBJ whole genome shotgun (WGS) entry which is preliminary data.</text>
</comment>
<feature type="coiled-coil region" evidence="1">
    <location>
        <begin position="30"/>
        <end position="78"/>
    </location>
</feature>
<organism evidence="2 3">
    <name type="scientific">Exocentrus adspersus</name>
    <dbReference type="NCBI Taxonomy" id="1586481"/>
    <lineage>
        <taxon>Eukaryota</taxon>
        <taxon>Metazoa</taxon>
        <taxon>Ecdysozoa</taxon>
        <taxon>Arthropoda</taxon>
        <taxon>Hexapoda</taxon>
        <taxon>Insecta</taxon>
        <taxon>Pterygota</taxon>
        <taxon>Neoptera</taxon>
        <taxon>Endopterygota</taxon>
        <taxon>Coleoptera</taxon>
        <taxon>Polyphaga</taxon>
        <taxon>Cucujiformia</taxon>
        <taxon>Chrysomeloidea</taxon>
        <taxon>Cerambycidae</taxon>
        <taxon>Lamiinae</taxon>
        <taxon>Acanthocinini</taxon>
        <taxon>Exocentrus</taxon>
    </lineage>
</organism>
<evidence type="ECO:0000256" key="1">
    <source>
        <dbReference type="SAM" id="Coils"/>
    </source>
</evidence>
<dbReference type="Pfam" id="PF19578">
    <property type="entry name" value="DUF6090"/>
    <property type="match status" value="1"/>
</dbReference>
<keyword evidence="3" id="KW-1185">Reference proteome</keyword>
<dbReference type="Proteomes" id="UP001159042">
    <property type="component" value="Unassembled WGS sequence"/>
</dbReference>
<gene>
    <name evidence="2" type="ORF">NQ315_007928</name>
</gene>
<keyword evidence="1" id="KW-0175">Coiled coil</keyword>
<protein>
    <submittedName>
        <fullName evidence="2">Uncharacterized protein</fullName>
    </submittedName>
</protein>
<evidence type="ECO:0000313" key="3">
    <source>
        <dbReference type="Proteomes" id="UP001159042"/>
    </source>
</evidence>
<dbReference type="AlphaFoldDB" id="A0AAV8W8B4"/>